<dbReference type="SUPFAM" id="SSF57889">
    <property type="entry name" value="Cysteine-rich domain"/>
    <property type="match status" value="1"/>
</dbReference>
<dbReference type="PANTHER" id="PTHR46288">
    <property type="entry name" value="PHORBOL-ESTER/DAG-TYPE DOMAIN-CONTAINING PROTEIN"/>
    <property type="match status" value="1"/>
</dbReference>
<dbReference type="OrthoDB" id="1683652at2759"/>
<reference evidence="3 4" key="1">
    <citation type="submission" date="2019-12" db="EMBL/GenBank/DDBJ databases">
        <authorList>
            <person name="Alioto T."/>
            <person name="Alioto T."/>
            <person name="Gomez Garrido J."/>
        </authorList>
    </citation>
    <scope>NUCLEOTIDE SEQUENCE [LARGE SCALE GENOMIC DNA]</scope>
</reference>
<accession>A0A8S0QGI0</accession>
<keyword evidence="1" id="KW-0677">Repeat</keyword>
<name>A0A8S0QGI0_OLEEU</name>
<feature type="domain" description="DC1" evidence="2">
    <location>
        <begin position="122"/>
        <end position="172"/>
    </location>
</feature>
<evidence type="ECO:0000259" key="2">
    <source>
        <dbReference type="Pfam" id="PF03107"/>
    </source>
</evidence>
<dbReference type="InterPro" id="IPR004146">
    <property type="entry name" value="DC1"/>
</dbReference>
<evidence type="ECO:0000313" key="3">
    <source>
        <dbReference type="EMBL" id="CAA2966717.1"/>
    </source>
</evidence>
<evidence type="ECO:0000313" key="4">
    <source>
        <dbReference type="Proteomes" id="UP000594638"/>
    </source>
</evidence>
<proteinExistence type="predicted"/>
<sequence length="246" mass="28101">MNFQYKQHFSHQHILNALKLDIGKKIYCNACENPITEPSFHGCYSCNYNLHDQCLNIPRSLQHTSHPAHPLTLLPKPTYSSKAFLCSACGTQGNAFSFSCAHCEFDLHIHCAKLPAKMLIDKHPHELNLLFVSPHKDQNFAFVCDECHGIASRDNWVYYCAHCDFGIHSNCATVNLTRKQAANSSQSGHEHLMDSVTRQVEDMRVFNEAQETLAAARLEAKINARGRKAILDMFDDSETRRDYYYY</sequence>
<dbReference type="AlphaFoldDB" id="A0A8S0QGI0"/>
<dbReference type="Proteomes" id="UP000594638">
    <property type="component" value="Unassembled WGS sequence"/>
</dbReference>
<dbReference type="PANTHER" id="PTHR46288:SF29">
    <property type="entry name" value="DC1 DOMAIN-CONTAINING PROTEIN"/>
    <property type="match status" value="1"/>
</dbReference>
<dbReference type="Gramene" id="OE9A023100T1">
    <property type="protein sequence ID" value="OE9A023100C1"/>
    <property type="gene ID" value="OE9A023100"/>
</dbReference>
<dbReference type="InterPro" id="IPR046349">
    <property type="entry name" value="C1-like_sf"/>
</dbReference>
<keyword evidence="4" id="KW-1185">Reference proteome</keyword>
<organism evidence="3 4">
    <name type="scientific">Olea europaea subsp. europaea</name>
    <dbReference type="NCBI Taxonomy" id="158383"/>
    <lineage>
        <taxon>Eukaryota</taxon>
        <taxon>Viridiplantae</taxon>
        <taxon>Streptophyta</taxon>
        <taxon>Embryophyta</taxon>
        <taxon>Tracheophyta</taxon>
        <taxon>Spermatophyta</taxon>
        <taxon>Magnoliopsida</taxon>
        <taxon>eudicotyledons</taxon>
        <taxon>Gunneridae</taxon>
        <taxon>Pentapetalae</taxon>
        <taxon>asterids</taxon>
        <taxon>lamiids</taxon>
        <taxon>Lamiales</taxon>
        <taxon>Oleaceae</taxon>
        <taxon>Oleeae</taxon>
        <taxon>Olea</taxon>
    </lineage>
</organism>
<evidence type="ECO:0000256" key="1">
    <source>
        <dbReference type="ARBA" id="ARBA00022737"/>
    </source>
</evidence>
<gene>
    <name evidence="3" type="ORF">OLEA9_A023100</name>
</gene>
<dbReference type="Gene3D" id="3.30.40.10">
    <property type="entry name" value="Zinc/RING finger domain, C3HC4 (zinc finger)"/>
    <property type="match status" value="1"/>
</dbReference>
<feature type="domain" description="DC1" evidence="2">
    <location>
        <begin position="65"/>
        <end position="112"/>
    </location>
</feature>
<dbReference type="EMBL" id="CACTIH010001866">
    <property type="protein sequence ID" value="CAA2966717.1"/>
    <property type="molecule type" value="Genomic_DNA"/>
</dbReference>
<comment type="caution">
    <text evidence="3">The sequence shown here is derived from an EMBL/GenBank/DDBJ whole genome shotgun (WGS) entry which is preliminary data.</text>
</comment>
<dbReference type="Pfam" id="PF03107">
    <property type="entry name" value="C1_2"/>
    <property type="match status" value="2"/>
</dbReference>
<dbReference type="InterPro" id="IPR013083">
    <property type="entry name" value="Znf_RING/FYVE/PHD"/>
</dbReference>
<protein>
    <recommendedName>
        <fullName evidence="2">DC1 domain-containing protein</fullName>
    </recommendedName>
</protein>